<dbReference type="PANTHER" id="PTHR43283">
    <property type="entry name" value="BETA-LACTAMASE-RELATED"/>
    <property type="match status" value="1"/>
</dbReference>
<keyword evidence="1" id="KW-0378">Hydrolase</keyword>
<name>A0A0K0X2A1_MYCGD</name>
<sequence>MTTAIEELLTTARRRRVFSAAGWSVGTADTVLCRGMLGTTTWDAPSWDPPADVTEDSRWDLASVTKPIVAVAVMSLVEDGVLTLDDTIAEHLPEYADTDKARIRVRDLLTHTSGIPGRQPLYRWCRTRDQLLTAIRELPLLGPPGAQVAYSSQGFILLGLIAESAAAMPLDVLVAERVTRPAGMTDAGFASPPTELAVATEDDPWRGHLVRGEVHDENAVVLGAPAGHAGMFATLADMEALARTLCAQGRGDNGRVLTPAGYAAMIEPRTDHLPLRRTLGWQGVDGVDAIAGDLIGPRGYGHTGFTGTSLWVDPDRGSYVVLLTNRIHPSRQNAAIGRVRRAVNNAGFAMASS</sequence>
<dbReference type="InterPro" id="IPR001466">
    <property type="entry name" value="Beta-lactam-related"/>
</dbReference>
<dbReference type="SUPFAM" id="SSF56601">
    <property type="entry name" value="beta-lactamase/transpeptidase-like"/>
    <property type="match status" value="1"/>
</dbReference>
<reference evidence="3 4" key="1">
    <citation type="submission" date="2015-07" db="EMBL/GenBank/DDBJ databases">
        <title>Complete genome sequence of Mycobacterium goodii X7B, a facultative thermophilic biodesulfurizing bacterium.</title>
        <authorList>
            <person name="Yu B."/>
            <person name="Li F."/>
            <person name="Xu P."/>
        </authorList>
    </citation>
    <scope>NUCLEOTIDE SEQUENCE [LARGE SCALE GENOMIC DNA]</scope>
    <source>
        <strain evidence="3 4">X7B</strain>
    </source>
</reference>
<dbReference type="Proteomes" id="UP000062255">
    <property type="component" value="Chromosome"/>
</dbReference>
<organism evidence="3 4">
    <name type="scientific">Mycolicibacterium goodii</name>
    <name type="common">Mycobacterium goodii</name>
    <dbReference type="NCBI Taxonomy" id="134601"/>
    <lineage>
        <taxon>Bacteria</taxon>
        <taxon>Bacillati</taxon>
        <taxon>Actinomycetota</taxon>
        <taxon>Actinomycetes</taxon>
        <taxon>Mycobacteriales</taxon>
        <taxon>Mycobacteriaceae</taxon>
        <taxon>Mycolicibacterium</taxon>
    </lineage>
</organism>
<evidence type="ECO:0000313" key="3">
    <source>
        <dbReference type="EMBL" id="AKS31571.1"/>
    </source>
</evidence>
<feature type="domain" description="Beta-lactamase-related" evidence="2">
    <location>
        <begin position="49"/>
        <end position="335"/>
    </location>
</feature>
<evidence type="ECO:0000313" key="4">
    <source>
        <dbReference type="Proteomes" id="UP000062255"/>
    </source>
</evidence>
<dbReference type="AlphaFoldDB" id="A0A0K0X2A1"/>
<dbReference type="PANTHER" id="PTHR43283:SF11">
    <property type="entry name" value="BETA-LACTAMASE-RELATED DOMAIN-CONTAINING PROTEIN"/>
    <property type="match status" value="1"/>
</dbReference>
<dbReference type="GO" id="GO:0016787">
    <property type="term" value="F:hydrolase activity"/>
    <property type="evidence" value="ECO:0007669"/>
    <property type="project" value="UniProtKB-KW"/>
</dbReference>
<proteinExistence type="predicted"/>
<dbReference type="Pfam" id="PF00144">
    <property type="entry name" value="Beta-lactamase"/>
    <property type="match status" value="1"/>
</dbReference>
<gene>
    <name evidence="3" type="ORF">AFA91_06425</name>
</gene>
<dbReference type="InterPro" id="IPR012338">
    <property type="entry name" value="Beta-lactam/transpept-like"/>
</dbReference>
<dbReference type="PATRIC" id="fig|134601.6.peg.1335"/>
<dbReference type="STRING" id="134601.AFA91_06425"/>
<dbReference type="Gene3D" id="3.40.710.10">
    <property type="entry name" value="DD-peptidase/beta-lactamase superfamily"/>
    <property type="match status" value="1"/>
</dbReference>
<dbReference type="OrthoDB" id="9809635at2"/>
<dbReference type="RefSeq" id="WP_049743984.1">
    <property type="nucleotide sequence ID" value="NZ_CP012150.1"/>
</dbReference>
<dbReference type="KEGG" id="mgo:AFA91_06425"/>
<evidence type="ECO:0000256" key="1">
    <source>
        <dbReference type="ARBA" id="ARBA00022801"/>
    </source>
</evidence>
<protein>
    <submittedName>
        <fullName evidence="3">Esterase</fullName>
    </submittedName>
</protein>
<dbReference type="EMBL" id="CP012150">
    <property type="protein sequence ID" value="AKS31571.1"/>
    <property type="molecule type" value="Genomic_DNA"/>
</dbReference>
<dbReference type="InterPro" id="IPR050789">
    <property type="entry name" value="Diverse_Enzym_Activities"/>
</dbReference>
<accession>A0A0K0X2A1</accession>
<evidence type="ECO:0000259" key="2">
    <source>
        <dbReference type="Pfam" id="PF00144"/>
    </source>
</evidence>